<comment type="caution">
    <text evidence="1">The sequence shown here is derived from an EMBL/GenBank/DDBJ whole genome shotgun (WGS) entry which is preliminary data.</text>
</comment>
<dbReference type="OrthoDB" id="2378854at2759"/>
<dbReference type="VEuPathDB" id="FungiDB:RhiirA1_452377"/>
<dbReference type="Proteomes" id="UP000232688">
    <property type="component" value="Unassembled WGS sequence"/>
</dbReference>
<accession>A0A2I1FGU2</accession>
<protein>
    <submittedName>
        <fullName evidence="1">Uncharacterized protein</fullName>
    </submittedName>
</protein>
<name>A0A2I1FGU2_9GLOM</name>
<reference evidence="1 2" key="1">
    <citation type="submission" date="2017-10" db="EMBL/GenBank/DDBJ databases">
        <title>Extensive intraspecific genome diversity in a model arbuscular mycorrhizal fungus.</title>
        <authorList>
            <person name="Chen E.C.H."/>
            <person name="Morin E."/>
            <person name="Baudet D."/>
            <person name="Noel J."/>
            <person name="Ndikumana S."/>
            <person name="Charron P."/>
            <person name="St-Onge C."/>
            <person name="Giorgi J."/>
            <person name="Grigoriev I.V."/>
            <person name="Roux C."/>
            <person name="Martin F.M."/>
            <person name="Corradi N."/>
        </authorList>
    </citation>
    <scope>NUCLEOTIDE SEQUENCE [LARGE SCALE GENOMIC DNA]</scope>
    <source>
        <strain evidence="1 2">A1</strain>
    </source>
</reference>
<dbReference type="EMBL" id="LLXH01000127">
    <property type="protein sequence ID" value="PKC72379.1"/>
    <property type="molecule type" value="Genomic_DNA"/>
</dbReference>
<dbReference type="AlphaFoldDB" id="A0A2I1FGU2"/>
<evidence type="ECO:0000313" key="2">
    <source>
        <dbReference type="Proteomes" id="UP000232688"/>
    </source>
</evidence>
<proteinExistence type="predicted"/>
<dbReference type="VEuPathDB" id="FungiDB:RhiirFUN_012465"/>
<sequence>MNNNNFINNGFNSNLQSEIFTFEIPGIKIIVIPTFSPMASSFQTNHSEIFTFDIPGSKGEERKLALKESEFQIFAKEAATRKAISEAEALELPVENLPSVT</sequence>
<gene>
    <name evidence="1" type="ORF">RhiirA1_452377</name>
</gene>
<evidence type="ECO:0000313" key="1">
    <source>
        <dbReference type="EMBL" id="PKC72379.1"/>
    </source>
</evidence>
<organism evidence="1 2">
    <name type="scientific">Rhizophagus irregularis</name>
    <dbReference type="NCBI Taxonomy" id="588596"/>
    <lineage>
        <taxon>Eukaryota</taxon>
        <taxon>Fungi</taxon>
        <taxon>Fungi incertae sedis</taxon>
        <taxon>Mucoromycota</taxon>
        <taxon>Glomeromycotina</taxon>
        <taxon>Glomeromycetes</taxon>
        <taxon>Glomerales</taxon>
        <taxon>Glomeraceae</taxon>
        <taxon>Rhizophagus</taxon>
    </lineage>
</organism>
<reference evidence="1 2" key="2">
    <citation type="submission" date="2017-10" db="EMBL/GenBank/DDBJ databases">
        <title>Genome analyses suggest a sexual origin of heterokaryosis in a supposedly ancient asexual fungus.</title>
        <authorList>
            <person name="Corradi N."/>
            <person name="Sedzielewska K."/>
            <person name="Noel J."/>
            <person name="Charron P."/>
            <person name="Farinelli L."/>
            <person name="Marton T."/>
            <person name="Kruger M."/>
            <person name="Pelin A."/>
            <person name="Brachmann A."/>
            <person name="Corradi N."/>
        </authorList>
    </citation>
    <scope>NUCLEOTIDE SEQUENCE [LARGE SCALE GENOMIC DNA]</scope>
    <source>
        <strain evidence="1 2">A1</strain>
    </source>
</reference>